<evidence type="ECO:0000256" key="2">
    <source>
        <dbReference type="ARBA" id="ARBA00022475"/>
    </source>
</evidence>
<feature type="transmembrane region" description="Helical" evidence="8">
    <location>
        <begin position="14"/>
        <end position="34"/>
    </location>
</feature>
<dbReference type="GO" id="GO:0016787">
    <property type="term" value="F:hydrolase activity"/>
    <property type="evidence" value="ECO:0007669"/>
    <property type="project" value="UniProtKB-KW"/>
</dbReference>
<evidence type="ECO:0000256" key="7">
    <source>
        <dbReference type="ARBA" id="ARBA00023136"/>
    </source>
</evidence>
<reference evidence="9 10" key="1">
    <citation type="journal article" date="2020" name="ISME J.">
        <title>Comparative genomics reveals insights into cyanobacterial evolution and habitat adaptation.</title>
        <authorList>
            <person name="Chen M.Y."/>
            <person name="Teng W.K."/>
            <person name="Zhao L."/>
            <person name="Hu C.X."/>
            <person name="Zhou Y.K."/>
            <person name="Han B.P."/>
            <person name="Song L.R."/>
            <person name="Shu W.S."/>
        </authorList>
    </citation>
    <scope>NUCLEOTIDE SEQUENCE [LARGE SCALE GENOMIC DNA]</scope>
    <source>
        <strain evidence="9 10">FACHB-3921</strain>
    </source>
</reference>
<evidence type="ECO:0000256" key="3">
    <source>
        <dbReference type="ARBA" id="ARBA00022670"/>
    </source>
</evidence>
<evidence type="ECO:0000313" key="9">
    <source>
        <dbReference type="EMBL" id="MBD2254498.1"/>
    </source>
</evidence>
<dbReference type="EC" id="3.4.22.-" evidence="9"/>
<feature type="transmembrane region" description="Helical" evidence="8">
    <location>
        <begin position="139"/>
        <end position="160"/>
    </location>
</feature>
<protein>
    <submittedName>
        <fullName evidence="9">Cyanoexosortase A</fullName>
        <ecNumber evidence="9">3.4.22.-</ecNumber>
    </submittedName>
</protein>
<evidence type="ECO:0000313" key="10">
    <source>
        <dbReference type="Proteomes" id="UP000621307"/>
    </source>
</evidence>
<keyword evidence="2" id="KW-1003">Cell membrane</keyword>
<dbReference type="NCBIfam" id="TIGR04178">
    <property type="entry name" value="exo_archaeo"/>
    <property type="match status" value="1"/>
</dbReference>
<dbReference type="EMBL" id="JACJQL010000054">
    <property type="protein sequence ID" value="MBD2254498.1"/>
    <property type="molecule type" value="Genomic_DNA"/>
</dbReference>
<evidence type="ECO:0000256" key="8">
    <source>
        <dbReference type="SAM" id="Phobius"/>
    </source>
</evidence>
<accession>A0ABR8BNG6</accession>
<keyword evidence="3" id="KW-0645">Protease</keyword>
<dbReference type="InterPro" id="IPR022505">
    <property type="entry name" value="Exosortase_cyanobac"/>
</dbReference>
<evidence type="ECO:0000256" key="4">
    <source>
        <dbReference type="ARBA" id="ARBA00022692"/>
    </source>
</evidence>
<evidence type="ECO:0000256" key="5">
    <source>
        <dbReference type="ARBA" id="ARBA00022801"/>
    </source>
</evidence>
<comment type="subcellular location">
    <subcellularLocation>
        <location evidence="1">Cell membrane</location>
        <topology evidence="1">Multi-pass membrane protein</topology>
    </subcellularLocation>
</comment>
<keyword evidence="10" id="KW-1185">Reference proteome</keyword>
<dbReference type="InterPro" id="IPR019127">
    <property type="entry name" value="Exosortase"/>
</dbReference>
<feature type="transmembrane region" description="Helical" evidence="8">
    <location>
        <begin position="180"/>
        <end position="204"/>
    </location>
</feature>
<proteinExistence type="predicted"/>
<feature type="transmembrane region" description="Helical" evidence="8">
    <location>
        <begin position="216"/>
        <end position="235"/>
    </location>
</feature>
<dbReference type="NCBIfam" id="TIGR03763">
    <property type="entry name" value="cyanoexo_CrtA"/>
    <property type="match status" value="1"/>
</dbReference>
<evidence type="ECO:0000256" key="6">
    <source>
        <dbReference type="ARBA" id="ARBA00022989"/>
    </source>
</evidence>
<name>A0ABR8BNG6_9NOSO</name>
<keyword evidence="6 8" id="KW-1133">Transmembrane helix</keyword>
<sequence>MEHTKKITNILTKFPESLLIGIGGSLMAIHLTLFWRDEDIVSVFLFFLFCANVWSLLKEKRHSLNLESGLISSLLGFLLLVLVFINSIYKINFTILLALSPLISAIALALIASGFQGLKQYWLELLTICFFSLRTLIPFIQRIDISLITAKFSYVLLWYTGFDVSRSGVVINLPTGSVEVYSGCSGMVAILDTLSLAVLFLFMFELTWKQKILVPSVAAILAFIINGIRVCLMAILVAEGDKQAFDYWHEGDGSLIFSMITAFIFCCFCWFLLSINQRKIQQITDN</sequence>
<feature type="transmembrane region" description="Helical" evidence="8">
    <location>
        <begin position="69"/>
        <end position="89"/>
    </location>
</feature>
<dbReference type="InterPro" id="IPR026392">
    <property type="entry name" value="Exo/Archaeosortase_dom"/>
</dbReference>
<keyword evidence="5 9" id="KW-0378">Hydrolase</keyword>
<evidence type="ECO:0000256" key="1">
    <source>
        <dbReference type="ARBA" id="ARBA00004651"/>
    </source>
</evidence>
<keyword evidence="7 8" id="KW-0472">Membrane</keyword>
<comment type="caution">
    <text evidence="9">The sequence shown here is derived from an EMBL/GenBank/DDBJ whole genome shotgun (WGS) entry which is preliminary data.</text>
</comment>
<gene>
    <name evidence="9" type="primary">crtA</name>
    <name evidence="9" type="ORF">H6G14_24960</name>
</gene>
<feature type="transmembrane region" description="Helical" evidence="8">
    <location>
        <begin position="95"/>
        <end position="118"/>
    </location>
</feature>
<keyword evidence="4 8" id="KW-0812">Transmembrane</keyword>
<dbReference type="RefSeq" id="WP_190570682.1">
    <property type="nucleotide sequence ID" value="NZ_JACJQL010000054.1"/>
</dbReference>
<dbReference type="Pfam" id="PF09721">
    <property type="entry name" value="Exosortase_EpsH"/>
    <property type="match status" value="1"/>
</dbReference>
<dbReference type="Proteomes" id="UP000621307">
    <property type="component" value="Unassembled WGS sequence"/>
</dbReference>
<feature type="transmembrane region" description="Helical" evidence="8">
    <location>
        <begin position="255"/>
        <end position="273"/>
    </location>
</feature>
<organism evidence="9 10">
    <name type="scientific">Nostoc parmelioides FACHB-3921</name>
    <dbReference type="NCBI Taxonomy" id="2692909"/>
    <lineage>
        <taxon>Bacteria</taxon>
        <taxon>Bacillati</taxon>
        <taxon>Cyanobacteriota</taxon>
        <taxon>Cyanophyceae</taxon>
        <taxon>Nostocales</taxon>
        <taxon>Nostocaceae</taxon>
        <taxon>Nostoc</taxon>
    </lineage>
</organism>
<feature type="transmembrane region" description="Helical" evidence="8">
    <location>
        <begin position="40"/>
        <end position="57"/>
    </location>
</feature>